<feature type="domain" description="Aminoglycoside phosphotransferase" evidence="1">
    <location>
        <begin position="1"/>
        <end position="151"/>
    </location>
</feature>
<comment type="caution">
    <text evidence="2">The sequence shown here is derived from an EMBL/GenBank/DDBJ whole genome shotgun (WGS) entry which is preliminary data.</text>
</comment>
<sequence length="192" mass="22052">MTPVPGDELGRVYKTLSKEDRDSILQELKGYLEAMRRLKSPWGENRICSLIGTAVRSVRIANHRAGPYESEPEFNEYLLSPAWAGGFQSEAEYTQAFARAKKMEEMSHRIVFTHGDLAHHNIMVKGGRITGFLDWEASGWYPDYWEFTTPLRFGSPDFWWYGFIMELGGASYLAELDCERALTSLTIDSYCW</sequence>
<reference evidence="2" key="2">
    <citation type="submission" date="2020-04" db="EMBL/GenBank/DDBJ databases">
        <authorList>
            <person name="Santos R.A.C."/>
            <person name="Steenwyk J.L."/>
            <person name="Rivero-Menendez O."/>
            <person name="Mead M.E."/>
            <person name="Silva L.P."/>
            <person name="Bastos R.W."/>
            <person name="Alastruey-Izquierdo A."/>
            <person name="Goldman G.H."/>
            <person name="Rokas A."/>
        </authorList>
    </citation>
    <scope>NUCLEOTIDE SEQUENCE</scope>
    <source>
        <strain evidence="2">CNM-CM6805</strain>
    </source>
</reference>
<dbReference type="PANTHER" id="PTHR21310:SF55">
    <property type="entry name" value="AMINOGLYCOSIDE PHOSPHOTRANSFERASE DOMAIN-CONTAINING PROTEIN"/>
    <property type="match status" value="1"/>
</dbReference>
<dbReference type="Proteomes" id="UP000653565">
    <property type="component" value="Unassembled WGS sequence"/>
</dbReference>
<dbReference type="InterPro" id="IPR051678">
    <property type="entry name" value="AGP_Transferase"/>
</dbReference>
<reference evidence="2" key="1">
    <citation type="journal article" date="2020" name="bioRxiv">
        <title>Genomic and phenotypic heterogeneity of clinical isolates of the human pathogens Aspergillus fumigatus, Aspergillus lentulus and Aspergillus fumigatiaffinis.</title>
        <authorList>
            <person name="dos Santos R.A.C."/>
            <person name="Steenwyk J.L."/>
            <person name="Rivero-Menendez O."/>
            <person name="Mead M.E."/>
            <person name="Silva L.P."/>
            <person name="Bastos R.W."/>
            <person name="Alastruey-Izquierdo A."/>
            <person name="Goldman G.H."/>
            <person name="Rokas A."/>
        </authorList>
    </citation>
    <scope>NUCLEOTIDE SEQUENCE</scope>
    <source>
        <strain evidence="2">CNM-CM6805</strain>
    </source>
</reference>
<dbReference type="EMBL" id="JAAAPX010000206">
    <property type="protein sequence ID" value="KAF4226978.1"/>
    <property type="molecule type" value="Genomic_DNA"/>
</dbReference>
<dbReference type="InterPro" id="IPR002575">
    <property type="entry name" value="Aminoglycoside_PTrfase"/>
</dbReference>
<dbReference type="InterPro" id="IPR011009">
    <property type="entry name" value="Kinase-like_dom_sf"/>
</dbReference>
<gene>
    <name evidence="2" type="ORF">CNMCM6805_003763</name>
</gene>
<dbReference type="Gene3D" id="3.90.1200.10">
    <property type="match status" value="1"/>
</dbReference>
<evidence type="ECO:0000313" key="3">
    <source>
        <dbReference type="Proteomes" id="UP000653565"/>
    </source>
</evidence>
<dbReference type="SUPFAM" id="SSF56112">
    <property type="entry name" value="Protein kinase-like (PK-like)"/>
    <property type="match status" value="1"/>
</dbReference>
<dbReference type="AlphaFoldDB" id="A0A8H4M2N7"/>
<organism evidence="2 3">
    <name type="scientific">Aspergillus fumigatiaffinis</name>
    <dbReference type="NCBI Taxonomy" id="340414"/>
    <lineage>
        <taxon>Eukaryota</taxon>
        <taxon>Fungi</taxon>
        <taxon>Dikarya</taxon>
        <taxon>Ascomycota</taxon>
        <taxon>Pezizomycotina</taxon>
        <taxon>Eurotiomycetes</taxon>
        <taxon>Eurotiomycetidae</taxon>
        <taxon>Eurotiales</taxon>
        <taxon>Aspergillaceae</taxon>
        <taxon>Aspergillus</taxon>
        <taxon>Aspergillus subgen. Fumigati</taxon>
    </lineage>
</organism>
<dbReference type="PANTHER" id="PTHR21310">
    <property type="entry name" value="AMINOGLYCOSIDE PHOSPHOTRANSFERASE-RELATED-RELATED"/>
    <property type="match status" value="1"/>
</dbReference>
<protein>
    <recommendedName>
        <fullName evidence="1">Aminoglycoside phosphotransferase domain-containing protein</fullName>
    </recommendedName>
</protein>
<dbReference type="Pfam" id="PF01636">
    <property type="entry name" value="APH"/>
    <property type="match status" value="1"/>
</dbReference>
<accession>A0A8H4M2N7</accession>
<evidence type="ECO:0000313" key="2">
    <source>
        <dbReference type="EMBL" id="KAF4226978.1"/>
    </source>
</evidence>
<keyword evidence="3" id="KW-1185">Reference proteome</keyword>
<name>A0A8H4M2N7_9EURO</name>
<evidence type="ECO:0000259" key="1">
    <source>
        <dbReference type="Pfam" id="PF01636"/>
    </source>
</evidence>
<proteinExistence type="predicted"/>